<proteinExistence type="predicted"/>
<comment type="caution">
    <text evidence="1">The sequence shown here is derived from an EMBL/GenBank/DDBJ whole genome shotgun (WGS) entry which is preliminary data.</text>
</comment>
<accession>A0ACB9ARM6</accession>
<name>A0ACB9ARM6_9ASTR</name>
<organism evidence="1 2">
    <name type="scientific">Smallanthus sonchifolius</name>
    <dbReference type="NCBI Taxonomy" id="185202"/>
    <lineage>
        <taxon>Eukaryota</taxon>
        <taxon>Viridiplantae</taxon>
        <taxon>Streptophyta</taxon>
        <taxon>Embryophyta</taxon>
        <taxon>Tracheophyta</taxon>
        <taxon>Spermatophyta</taxon>
        <taxon>Magnoliopsida</taxon>
        <taxon>eudicotyledons</taxon>
        <taxon>Gunneridae</taxon>
        <taxon>Pentapetalae</taxon>
        <taxon>asterids</taxon>
        <taxon>campanulids</taxon>
        <taxon>Asterales</taxon>
        <taxon>Asteraceae</taxon>
        <taxon>Asteroideae</taxon>
        <taxon>Heliantheae alliance</taxon>
        <taxon>Millerieae</taxon>
        <taxon>Smallanthus</taxon>
    </lineage>
</organism>
<sequence>MITEEKRRRRPAGIRENPNNHFLDFQVAQAFRPLIQGTVLWKFTRLFAQAYDYGMGVILFTPIACLAWLPIISAFQTRFLFNRAFSRRLQIQPILKAKKKHI</sequence>
<evidence type="ECO:0000313" key="2">
    <source>
        <dbReference type="Proteomes" id="UP001056120"/>
    </source>
</evidence>
<reference evidence="2" key="1">
    <citation type="journal article" date="2022" name="Mol. Ecol. Resour.">
        <title>The genomes of chicory, endive, great burdock and yacon provide insights into Asteraceae palaeo-polyploidization history and plant inulin production.</title>
        <authorList>
            <person name="Fan W."/>
            <person name="Wang S."/>
            <person name="Wang H."/>
            <person name="Wang A."/>
            <person name="Jiang F."/>
            <person name="Liu H."/>
            <person name="Zhao H."/>
            <person name="Xu D."/>
            <person name="Zhang Y."/>
        </authorList>
    </citation>
    <scope>NUCLEOTIDE SEQUENCE [LARGE SCALE GENOMIC DNA]</scope>
    <source>
        <strain evidence="2">cv. Yunnan</strain>
    </source>
</reference>
<protein>
    <submittedName>
        <fullName evidence="1">Uncharacterized protein</fullName>
    </submittedName>
</protein>
<dbReference type="Proteomes" id="UP001056120">
    <property type="component" value="Linkage Group LG24"/>
</dbReference>
<evidence type="ECO:0000313" key="1">
    <source>
        <dbReference type="EMBL" id="KAI3712121.1"/>
    </source>
</evidence>
<keyword evidence="2" id="KW-1185">Reference proteome</keyword>
<dbReference type="EMBL" id="CM042041">
    <property type="protein sequence ID" value="KAI3712121.1"/>
    <property type="molecule type" value="Genomic_DNA"/>
</dbReference>
<reference evidence="1 2" key="2">
    <citation type="journal article" date="2022" name="Mol. Ecol. Resour.">
        <title>The genomes of chicory, endive, great burdock and yacon provide insights into Asteraceae paleo-polyploidization history and plant inulin production.</title>
        <authorList>
            <person name="Fan W."/>
            <person name="Wang S."/>
            <person name="Wang H."/>
            <person name="Wang A."/>
            <person name="Jiang F."/>
            <person name="Liu H."/>
            <person name="Zhao H."/>
            <person name="Xu D."/>
            <person name="Zhang Y."/>
        </authorList>
    </citation>
    <scope>NUCLEOTIDE SEQUENCE [LARGE SCALE GENOMIC DNA]</scope>
    <source>
        <strain evidence="2">cv. Yunnan</strain>
        <tissue evidence="1">Leaves</tissue>
    </source>
</reference>
<gene>
    <name evidence="1" type="ORF">L1987_70670</name>
</gene>